<dbReference type="EMBL" id="CM051405">
    <property type="protein sequence ID" value="KAJ4705227.1"/>
    <property type="molecule type" value="Genomic_DNA"/>
</dbReference>
<proteinExistence type="predicted"/>
<reference evidence="1 2" key="1">
    <citation type="journal article" date="2023" name="Science">
        <title>Complex scaffold remodeling in plant triterpene biosynthesis.</title>
        <authorList>
            <person name="De La Pena R."/>
            <person name="Hodgson H."/>
            <person name="Liu J.C."/>
            <person name="Stephenson M.J."/>
            <person name="Martin A.C."/>
            <person name="Owen C."/>
            <person name="Harkess A."/>
            <person name="Leebens-Mack J."/>
            <person name="Jimenez L.E."/>
            <person name="Osbourn A."/>
            <person name="Sattely E.S."/>
        </authorList>
    </citation>
    <scope>NUCLEOTIDE SEQUENCE [LARGE SCALE GENOMIC DNA]</scope>
    <source>
        <strain evidence="2">cv. JPN11</strain>
        <tissue evidence="1">Leaf</tissue>
    </source>
</reference>
<sequence>MKALLGAQDVWEVVEKGYNEPRDDVAISVLTQAQRDTLKDSRKRDKKALYVIYQALDDDAFEKISNATSAKQAWDKLQTSYKGAEQVKKVRLQTLRGEFETLYMKEGESIVNYFSRIEAISNQLKRNGEKLSEVRIMEKILRSMDSKFDHIVTTIEETKNLEEMTIDQLQGSLQAYEEKIKKKQGISEQLLKMQFKEKEDIQSCERNQRGRGRGRGQRQSRGRGHGQGWNYNYNNFNNYEKGESSTRGRGRNNSNTRYDKSKVRCYNCQKFGHYASACRAYNNEVEEKANYVEEKNQGDETVLLAYKDNSGGQENTWYLDTGQLLEKGYDIHMKDYSLFIRDDKDNLITKVKMSKNRMFSLNIQNDVAKCLKACYKDASWLWHLRFGHLNFGGLELLAKKEMVRGLPYINHPNQLCEGCLHGKQFRKSFPKESTFRAKKPLELIHADVCGPFKPRSLGNNNYFLLFIDDFSRKTWIYLLKQKSEVFGAFKKFKAAVEKESDRQIKAMRTDRGEEFTSKEFQEFCEANEIRRFLTVPRSPQQNGVAERKNRTILNIARSMLKSKRLPKEFWAEAVSTAVYLSNRSPTRSVWGKTPQEAWCGRKPGISHLRVFGSVAHVHVPDERRTKLDDKSESFIFIGYDSSSKGYKLYNPNKKKIMISRDVIFDEEGEWDFGPDVDDFNFFPLFEEEPIMEQAGEAREEPTTPHTPPTSPTTNNQGDSPPSFLKERNEERTRSFQDLYEVTERLDNLTLFYLFAECEPMSFGEAIQNEKWRNAMDEEIKAIVKNDTWELVSLPKGHKTIGVKWVYKAKQNSKGEIERYKARLVAKGYSQRAGIDYDEVFALVARLETVRLIISLAAQNKWKIHQMDVKSAFLNRVLEEEVYIQQPTGFEVKGQEDKVLKLIKALYGSKQAPRAWNSRIDKYFQKNGFTKCPYEHALYIKIKDGDILIVCLYVGD</sequence>
<evidence type="ECO:0000313" key="2">
    <source>
        <dbReference type="Proteomes" id="UP001164539"/>
    </source>
</evidence>
<name>A0ACC1X1R7_MELAZ</name>
<accession>A0ACC1X1R7</accession>
<keyword evidence="2" id="KW-1185">Reference proteome</keyword>
<evidence type="ECO:0000313" key="1">
    <source>
        <dbReference type="EMBL" id="KAJ4705227.1"/>
    </source>
</evidence>
<gene>
    <name evidence="1" type="ORF">OWV82_022033</name>
</gene>
<dbReference type="Proteomes" id="UP001164539">
    <property type="component" value="Chromosome 12"/>
</dbReference>
<protein>
    <submittedName>
        <fullName evidence="1">Retrovirus-related Pol polyprotein from transposon TNT 1-94</fullName>
    </submittedName>
</protein>
<organism evidence="1 2">
    <name type="scientific">Melia azedarach</name>
    <name type="common">Chinaberry tree</name>
    <dbReference type="NCBI Taxonomy" id="155640"/>
    <lineage>
        <taxon>Eukaryota</taxon>
        <taxon>Viridiplantae</taxon>
        <taxon>Streptophyta</taxon>
        <taxon>Embryophyta</taxon>
        <taxon>Tracheophyta</taxon>
        <taxon>Spermatophyta</taxon>
        <taxon>Magnoliopsida</taxon>
        <taxon>eudicotyledons</taxon>
        <taxon>Gunneridae</taxon>
        <taxon>Pentapetalae</taxon>
        <taxon>rosids</taxon>
        <taxon>malvids</taxon>
        <taxon>Sapindales</taxon>
        <taxon>Meliaceae</taxon>
        <taxon>Melia</taxon>
    </lineage>
</organism>
<comment type="caution">
    <text evidence="1">The sequence shown here is derived from an EMBL/GenBank/DDBJ whole genome shotgun (WGS) entry which is preliminary data.</text>
</comment>